<keyword evidence="3 6" id="KW-0445">Lipid transport</keyword>
<dbReference type="AlphaFoldDB" id="A0A8J6ED85"/>
<feature type="region of interest" description="Disordered" evidence="7">
    <location>
        <begin position="83"/>
        <end position="118"/>
    </location>
</feature>
<dbReference type="PANTHER" id="PTHR10972">
    <property type="entry name" value="OXYSTEROL-BINDING PROTEIN-RELATED"/>
    <property type="match status" value="1"/>
</dbReference>
<dbReference type="Proteomes" id="UP000770717">
    <property type="component" value="Unassembled WGS sequence"/>
</dbReference>
<evidence type="ECO:0000256" key="1">
    <source>
        <dbReference type="ARBA" id="ARBA00022448"/>
    </source>
</evidence>
<keyword evidence="1 6" id="KW-0813">Transport</keyword>
<evidence type="ECO:0000256" key="5">
    <source>
        <dbReference type="RuleBase" id="RU003844"/>
    </source>
</evidence>
<dbReference type="InterPro" id="IPR037239">
    <property type="entry name" value="OSBP_sf"/>
</dbReference>
<feature type="non-terminal residue" evidence="9">
    <location>
        <position position="665"/>
    </location>
</feature>
<dbReference type="PANTHER" id="PTHR10972:SF46">
    <property type="entry name" value="OXYSTEROL-BINDING PROTEIN-RELATED PROTEIN 11"/>
    <property type="match status" value="1"/>
</dbReference>
<dbReference type="PROSITE" id="PS50003">
    <property type="entry name" value="PH_DOMAIN"/>
    <property type="match status" value="1"/>
</dbReference>
<dbReference type="InterPro" id="IPR001849">
    <property type="entry name" value="PH_domain"/>
</dbReference>
<dbReference type="FunFam" id="3.30.70.3490:FF:000001">
    <property type="entry name" value="Oxysterol-binding protein"/>
    <property type="match status" value="1"/>
</dbReference>
<evidence type="ECO:0000256" key="2">
    <source>
        <dbReference type="ARBA" id="ARBA00022553"/>
    </source>
</evidence>
<dbReference type="InterPro" id="IPR000648">
    <property type="entry name" value="Oxysterol-bd"/>
</dbReference>
<dbReference type="Gene3D" id="2.40.160.120">
    <property type="match status" value="1"/>
</dbReference>
<evidence type="ECO:0000313" key="10">
    <source>
        <dbReference type="Proteomes" id="UP000770717"/>
    </source>
</evidence>
<dbReference type="InterPro" id="IPR011993">
    <property type="entry name" value="PH-like_dom_sf"/>
</dbReference>
<dbReference type="OrthoDB" id="48057at2759"/>
<dbReference type="Gene3D" id="2.30.29.30">
    <property type="entry name" value="Pleckstrin-homology domain (PH domain)/Phosphotyrosine-binding domain (PTB)"/>
    <property type="match status" value="1"/>
</dbReference>
<dbReference type="SUPFAM" id="SSF144000">
    <property type="entry name" value="Oxysterol-binding protein-like"/>
    <property type="match status" value="1"/>
</dbReference>
<proteinExistence type="inferred from homology"/>
<sequence length="665" mass="75369">FRFFVLNNEAGLLEYFVNEQSKNQKPRGTVQLAGAVISPSDEDSHTFTVNAASGELYKLRASDTKERQHWVSRLQICTQHHTEAIGKNNPPLKSRSFSLASQGSGSSPGCQRRPSQNASSFFNIGHHRAVPTGRKAQMLQPDHLGEVREMMTRAESQQRELMRSIEGLPSSGHFSSLDQDLLMLKATSLATMNCLNDCFHMLYQQHTALQKHSLPLGVTINWLEPKSLLSEHLENGEAPRFPVEESKEQDLLIETQGEPESSQLSRDPVDIDSEEELEDSCELTEDDLGAVEEQRSVILHLLSQLKLGMDLTRVVLPTFILEKRSLLEMYADFLSHPDLFLSISGGSTPEARMLRFVEYYLTSFHEGRKGALAKKPYNPIIGETFHCSWRVPKDHVQAPQTSETSQDQTPPQEDTTDKDCYTVRFVAEQVSHHPPVSGFYAECPERKMCVNAHVWTKSKFMGMSIGVTMVGEGVLHLLEYDEEYTFTLPCAYARSILTVPWVELGGKVNVNCLKTGYSAAITFHTKPFYGGKLHRVTGEVKHNVTNTVVCKIQGEWNSILEFTSSNGDTRNVDLTKLPVTRKRVRPVEKQGPFESRRLWSHVTEALMTKNIEKATEHKRALEERQRAEERHRAETETPWETKHFSKEGDGWIYNRPLWKSWSSGL</sequence>
<evidence type="ECO:0000256" key="3">
    <source>
        <dbReference type="ARBA" id="ARBA00023055"/>
    </source>
</evidence>
<dbReference type="GO" id="GO:0006869">
    <property type="term" value="P:lipid transport"/>
    <property type="evidence" value="ECO:0007669"/>
    <property type="project" value="UniProtKB-KW"/>
</dbReference>
<evidence type="ECO:0000256" key="7">
    <source>
        <dbReference type="SAM" id="MobiDB-lite"/>
    </source>
</evidence>
<dbReference type="FunFam" id="2.40.160.120:FF:000002">
    <property type="entry name" value="Oxysterol-binding protein"/>
    <property type="match status" value="1"/>
</dbReference>
<dbReference type="FunFam" id="1.10.287.2720:FF:000001">
    <property type="entry name" value="Oxysterol-binding OBPalpha"/>
    <property type="match status" value="1"/>
</dbReference>
<comment type="caution">
    <text evidence="9">The sequence shown here is derived from an EMBL/GenBank/DDBJ whole genome shotgun (WGS) entry which is preliminary data.</text>
</comment>
<dbReference type="Gene3D" id="1.10.287.2720">
    <property type="match status" value="1"/>
</dbReference>
<evidence type="ECO:0000256" key="4">
    <source>
        <dbReference type="ARBA" id="ARBA00023121"/>
    </source>
</evidence>
<feature type="compositionally biased region" description="Polar residues" evidence="7">
    <location>
        <begin position="398"/>
        <end position="413"/>
    </location>
</feature>
<dbReference type="GO" id="GO:0016020">
    <property type="term" value="C:membrane"/>
    <property type="evidence" value="ECO:0007669"/>
    <property type="project" value="TreeGrafter"/>
</dbReference>
<dbReference type="CDD" id="cd13291">
    <property type="entry name" value="PH_ORP10_ORP11"/>
    <property type="match status" value="1"/>
</dbReference>
<dbReference type="Pfam" id="PF00169">
    <property type="entry name" value="PH"/>
    <property type="match status" value="1"/>
</dbReference>
<evidence type="ECO:0000259" key="8">
    <source>
        <dbReference type="PROSITE" id="PS50003"/>
    </source>
</evidence>
<dbReference type="GO" id="GO:0005829">
    <property type="term" value="C:cytosol"/>
    <property type="evidence" value="ECO:0007669"/>
    <property type="project" value="TreeGrafter"/>
</dbReference>
<dbReference type="Gene3D" id="3.30.70.3490">
    <property type="match status" value="1"/>
</dbReference>
<keyword evidence="2" id="KW-0597">Phosphoprotein</keyword>
<feature type="region of interest" description="Disordered" evidence="7">
    <location>
        <begin position="240"/>
        <end position="273"/>
    </location>
</feature>
<dbReference type="EMBL" id="WNTK01001695">
    <property type="protein sequence ID" value="KAG9466973.1"/>
    <property type="molecule type" value="Genomic_DNA"/>
</dbReference>
<feature type="domain" description="PH" evidence="8">
    <location>
        <begin position="1"/>
        <end position="79"/>
    </location>
</feature>
<dbReference type="PROSITE" id="PS01013">
    <property type="entry name" value="OSBP"/>
    <property type="match status" value="1"/>
</dbReference>
<protein>
    <recommendedName>
        <fullName evidence="6">Oxysterol-binding protein</fullName>
    </recommendedName>
</protein>
<keyword evidence="10" id="KW-1185">Reference proteome</keyword>
<dbReference type="InterPro" id="IPR018494">
    <property type="entry name" value="Oxysterol-bd_CS"/>
</dbReference>
<feature type="region of interest" description="Disordered" evidence="7">
    <location>
        <begin position="396"/>
        <end position="415"/>
    </location>
</feature>
<dbReference type="SUPFAM" id="SSF50729">
    <property type="entry name" value="PH domain-like"/>
    <property type="match status" value="1"/>
</dbReference>
<evidence type="ECO:0000256" key="6">
    <source>
        <dbReference type="RuleBase" id="RU003845"/>
    </source>
</evidence>
<evidence type="ECO:0000313" key="9">
    <source>
        <dbReference type="EMBL" id="KAG9466973.1"/>
    </source>
</evidence>
<keyword evidence="4" id="KW-0446">Lipid-binding</keyword>
<feature type="compositionally biased region" description="Basic and acidic residues" evidence="7">
    <location>
        <begin position="240"/>
        <end position="250"/>
    </location>
</feature>
<comment type="similarity">
    <text evidence="5">Belongs to the OSBP family.</text>
</comment>
<dbReference type="GO" id="GO:0005794">
    <property type="term" value="C:Golgi apparatus"/>
    <property type="evidence" value="ECO:0007669"/>
    <property type="project" value="TreeGrafter"/>
</dbReference>
<organism evidence="9 10">
    <name type="scientific">Eleutherodactylus coqui</name>
    <name type="common">Puerto Rican coqui</name>
    <dbReference type="NCBI Taxonomy" id="57060"/>
    <lineage>
        <taxon>Eukaryota</taxon>
        <taxon>Metazoa</taxon>
        <taxon>Chordata</taxon>
        <taxon>Craniata</taxon>
        <taxon>Vertebrata</taxon>
        <taxon>Euteleostomi</taxon>
        <taxon>Amphibia</taxon>
        <taxon>Batrachia</taxon>
        <taxon>Anura</taxon>
        <taxon>Neobatrachia</taxon>
        <taxon>Hyloidea</taxon>
        <taxon>Eleutherodactylidae</taxon>
        <taxon>Eleutherodactylinae</taxon>
        <taxon>Eleutherodactylus</taxon>
        <taxon>Eleutherodactylus</taxon>
    </lineage>
</organism>
<accession>A0A8J6ED85</accession>
<dbReference type="Pfam" id="PF01237">
    <property type="entry name" value="Oxysterol_BP"/>
    <property type="match status" value="2"/>
</dbReference>
<feature type="compositionally biased region" description="Low complexity" evidence="7">
    <location>
        <begin position="94"/>
        <end position="109"/>
    </location>
</feature>
<gene>
    <name evidence="9" type="ORF">GDO78_015815</name>
</gene>
<feature type="region of interest" description="Disordered" evidence="7">
    <location>
        <begin position="615"/>
        <end position="641"/>
    </location>
</feature>
<name>A0A8J6ED85_ELECQ</name>
<dbReference type="GO" id="GO:0032934">
    <property type="term" value="F:sterol binding"/>
    <property type="evidence" value="ECO:0007669"/>
    <property type="project" value="TreeGrafter"/>
</dbReference>
<reference evidence="9" key="1">
    <citation type="thesis" date="2020" institute="ProQuest LLC" country="789 East Eisenhower Parkway, Ann Arbor, MI, USA">
        <title>Comparative Genomics and Chromosome Evolution.</title>
        <authorList>
            <person name="Mudd A.B."/>
        </authorList>
    </citation>
    <scope>NUCLEOTIDE SEQUENCE</scope>
    <source>
        <strain evidence="9">HN-11 Male</strain>
        <tissue evidence="9">Kidney and liver</tissue>
    </source>
</reference>